<dbReference type="RefSeq" id="WP_058889661.1">
    <property type="nucleotide sequence ID" value="NZ_LQBL01000001.1"/>
</dbReference>
<name>A0A0W8IIL9_9MICO</name>
<feature type="region of interest" description="Disordered" evidence="1">
    <location>
        <begin position="24"/>
        <end position="52"/>
    </location>
</feature>
<organism evidence="4 5">
    <name type="scientific">Serinicoccus chungangensis</name>
    <dbReference type="NCBI Taxonomy" id="767452"/>
    <lineage>
        <taxon>Bacteria</taxon>
        <taxon>Bacillati</taxon>
        <taxon>Actinomycetota</taxon>
        <taxon>Actinomycetes</taxon>
        <taxon>Micrococcales</taxon>
        <taxon>Ornithinimicrobiaceae</taxon>
        <taxon>Serinicoccus</taxon>
    </lineage>
</organism>
<dbReference type="Gene3D" id="1.20.1260.10">
    <property type="match status" value="1"/>
</dbReference>
<feature type="domain" description="DUF305" evidence="3">
    <location>
        <begin position="57"/>
        <end position="210"/>
    </location>
</feature>
<evidence type="ECO:0000256" key="1">
    <source>
        <dbReference type="SAM" id="MobiDB-lite"/>
    </source>
</evidence>
<proteinExistence type="predicted"/>
<dbReference type="AlphaFoldDB" id="A0A0W8IIL9"/>
<evidence type="ECO:0000256" key="2">
    <source>
        <dbReference type="SAM" id="SignalP"/>
    </source>
</evidence>
<gene>
    <name evidence="4" type="ORF">AVL62_15695</name>
</gene>
<sequence>MNRPKTLLPAAIATLALVLAGCGESAEDSGTPSGTAGGGGAPATTQTATDEAHNDADTTFAQMMIVHHEGAIEMADLAVQQAGSEEVRALGEDISAAQGPEIEKMKSWLSAWGEESTPAGGTGGMDHGDMDMGSMEMDGMNQQEAMAELQTLSGTDFDRRFLELMIAHHRGAVEMAQAELEDGRNPQALELAEKIIADQEAEIAAMEQLLQNL</sequence>
<feature type="signal peptide" evidence="2">
    <location>
        <begin position="1"/>
        <end position="26"/>
    </location>
</feature>
<dbReference type="Proteomes" id="UP000054837">
    <property type="component" value="Unassembled WGS sequence"/>
</dbReference>
<dbReference type="OrthoDB" id="26872at2"/>
<evidence type="ECO:0000259" key="3">
    <source>
        <dbReference type="Pfam" id="PF03713"/>
    </source>
</evidence>
<keyword evidence="2" id="KW-0732">Signal</keyword>
<evidence type="ECO:0000313" key="4">
    <source>
        <dbReference type="EMBL" id="KUG59986.1"/>
    </source>
</evidence>
<evidence type="ECO:0000313" key="5">
    <source>
        <dbReference type="Proteomes" id="UP000054837"/>
    </source>
</evidence>
<comment type="caution">
    <text evidence="4">The sequence shown here is derived from an EMBL/GenBank/DDBJ whole genome shotgun (WGS) entry which is preliminary data.</text>
</comment>
<feature type="chain" id="PRO_5006944305" evidence="2">
    <location>
        <begin position="27"/>
        <end position="213"/>
    </location>
</feature>
<reference evidence="4 5" key="1">
    <citation type="submission" date="2015-12" db="EMBL/GenBank/DDBJ databases">
        <title>Serinicoccus chungangenesis strain CD08_5 genome sequencing and assembly.</title>
        <authorList>
            <person name="Chander A.M."/>
            <person name="Kaur G."/>
            <person name="Nair G.R."/>
            <person name="Dhawan D.K."/>
            <person name="Kochhar R.K."/>
            <person name="Mayilraj S."/>
            <person name="Bhadada S.K."/>
        </authorList>
    </citation>
    <scope>NUCLEOTIDE SEQUENCE [LARGE SCALE GENOMIC DNA]</scope>
    <source>
        <strain evidence="4 5">CD08_5</strain>
    </source>
</reference>
<dbReference type="InterPro" id="IPR005183">
    <property type="entry name" value="DUF305_CopM-like"/>
</dbReference>
<dbReference type="Pfam" id="PF03713">
    <property type="entry name" value="DUF305"/>
    <property type="match status" value="1"/>
</dbReference>
<dbReference type="PANTHER" id="PTHR36933:SF1">
    <property type="entry name" value="SLL0788 PROTEIN"/>
    <property type="match status" value="1"/>
</dbReference>
<dbReference type="STRING" id="767452.AVL62_15695"/>
<dbReference type="PANTHER" id="PTHR36933">
    <property type="entry name" value="SLL0788 PROTEIN"/>
    <property type="match status" value="1"/>
</dbReference>
<accession>A0A0W8IIL9</accession>
<dbReference type="EMBL" id="LQBL01000001">
    <property type="protein sequence ID" value="KUG59986.1"/>
    <property type="molecule type" value="Genomic_DNA"/>
</dbReference>
<dbReference type="InterPro" id="IPR012347">
    <property type="entry name" value="Ferritin-like"/>
</dbReference>
<dbReference type="PROSITE" id="PS51257">
    <property type="entry name" value="PROKAR_LIPOPROTEIN"/>
    <property type="match status" value="1"/>
</dbReference>
<keyword evidence="5" id="KW-1185">Reference proteome</keyword>
<protein>
    <submittedName>
        <fullName evidence="4">DUF305 domain-containing protein</fullName>
    </submittedName>
</protein>